<keyword evidence="5 7" id="KW-0472">Membrane</keyword>
<reference evidence="8 9" key="1">
    <citation type="submission" date="2019-09" db="EMBL/GenBank/DDBJ databases">
        <authorList>
            <person name="Brejova B."/>
        </authorList>
    </citation>
    <scope>NUCLEOTIDE SEQUENCE [LARGE SCALE GENOMIC DNA]</scope>
</reference>
<sequence length="530" mass="58305">MSSLKSTTSSEPPPATDAPTHATTSGAQLRRNFSIFSLLGIGFSITNSWFGISAALVTSIYSGGPLMVVYGIIIAAFFSTFVGITLSELCSAYPHSGGQHYWTVVLAPRKYAPFLAYMCGALAWAGSVFCASAVSMSIAQAIVGMHALLAGPDFVVKDWMVFVTFQLVNIVCFLFNCYGKLLPFYAKAALYISLISYFTITITVLACSSGKYEDARFVFVQFNNQTGWYSSGIAFIVGLINPSWCFSCLDSATHMADETTEPERKIPIAIMGTIAIGFVTSFTYVIAMFFSLTNLESIYNSNTGVPILDIMFQSLNNKGGTMWLMVMFLLTAFGCNLSAQTWATRLAWSFSRDNGLPGSHYWSQIHPALGVPLNANILSCVWVAICGCLYMVSTTGFNSLITGTLTFLLLSYAIPVVCLLIKGRKNIKHGPFWLGPLGFVSNIVTLMWTVFAVIFFSFPFNMPATKDNMNYMSVIIVGYSLYAIIYWFSRGHKLFKTEITHEQLVVESKDEKLGLEKSDNFMVSENEKSV</sequence>
<feature type="transmembrane region" description="Helical" evidence="7">
    <location>
        <begin position="470"/>
        <end position="488"/>
    </location>
</feature>
<proteinExistence type="predicted"/>
<evidence type="ECO:0000313" key="9">
    <source>
        <dbReference type="Proteomes" id="UP000398389"/>
    </source>
</evidence>
<feature type="transmembrane region" description="Helical" evidence="7">
    <location>
        <begin position="373"/>
        <end position="393"/>
    </location>
</feature>
<dbReference type="FunFam" id="1.20.1740.10:FF:000046">
    <property type="entry name" value="Amino-acid permease, putative"/>
    <property type="match status" value="1"/>
</dbReference>
<evidence type="ECO:0000256" key="3">
    <source>
        <dbReference type="ARBA" id="ARBA00022692"/>
    </source>
</evidence>
<feature type="transmembrane region" description="Helical" evidence="7">
    <location>
        <begin position="433"/>
        <end position="458"/>
    </location>
</feature>
<feature type="transmembrane region" description="Helical" evidence="7">
    <location>
        <begin position="268"/>
        <end position="292"/>
    </location>
</feature>
<keyword evidence="3 7" id="KW-0812">Transmembrane</keyword>
<evidence type="ECO:0000313" key="8">
    <source>
        <dbReference type="EMBL" id="VVT58116.1"/>
    </source>
</evidence>
<feature type="region of interest" description="Disordered" evidence="6">
    <location>
        <begin position="1"/>
        <end position="24"/>
    </location>
</feature>
<feature type="transmembrane region" description="Helical" evidence="7">
    <location>
        <begin position="188"/>
        <end position="206"/>
    </location>
</feature>
<protein>
    <recommendedName>
        <fullName evidence="10">Choline transport protein</fullName>
    </recommendedName>
</protein>
<evidence type="ECO:0000256" key="5">
    <source>
        <dbReference type="ARBA" id="ARBA00023136"/>
    </source>
</evidence>
<accession>A0A5E8CA54</accession>
<evidence type="ECO:0000256" key="4">
    <source>
        <dbReference type="ARBA" id="ARBA00022989"/>
    </source>
</evidence>
<feature type="transmembrane region" description="Helical" evidence="7">
    <location>
        <begin position="321"/>
        <end position="339"/>
    </location>
</feature>
<evidence type="ECO:0008006" key="10">
    <source>
        <dbReference type="Google" id="ProtNLM"/>
    </source>
</evidence>
<evidence type="ECO:0000256" key="1">
    <source>
        <dbReference type="ARBA" id="ARBA00004141"/>
    </source>
</evidence>
<dbReference type="PANTHER" id="PTHR45649">
    <property type="entry name" value="AMINO-ACID PERMEASE BAT1"/>
    <property type="match status" value="1"/>
</dbReference>
<comment type="subcellular location">
    <subcellularLocation>
        <location evidence="1">Membrane</location>
        <topology evidence="1">Multi-pass membrane protein</topology>
    </subcellularLocation>
</comment>
<dbReference type="GeneID" id="43584859"/>
<dbReference type="EMBL" id="CABVLU010000005">
    <property type="protein sequence ID" value="VVT58116.1"/>
    <property type="molecule type" value="Genomic_DNA"/>
</dbReference>
<feature type="transmembrane region" description="Helical" evidence="7">
    <location>
        <begin position="35"/>
        <end position="61"/>
    </location>
</feature>
<dbReference type="PANTHER" id="PTHR45649:SF7">
    <property type="entry name" value="CHOLINE TRANSPORT PROTEIN"/>
    <property type="match status" value="1"/>
</dbReference>
<keyword evidence="9" id="KW-1185">Reference proteome</keyword>
<feature type="transmembrane region" description="Helical" evidence="7">
    <location>
        <begin position="159"/>
        <end position="176"/>
    </location>
</feature>
<dbReference type="Gene3D" id="1.20.1740.10">
    <property type="entry name" value="Amino acid/polyamine transporter I"/>
    <property type="match status" value="1"/>
</dbReference>
<feature type="transmembrane region" description="Helical" evidence="7">
    <location>
        <begin position="67"/>
        <end position="93"/>
    </location>
</feature>
<keyword evidence="4 7" id="KW-1133">Transmembrane helix</keyword>
<feature type="compositionally biased region" description="Polar residues" evidence="6">
    <location>
        <begin position="1"/>
        <end position="10"/>
    </location>
</feature>
<dbReference type="Pfam" id="PF13520">
    <property type="entry name" value="AA_permease_2"/>
    <property type="match status" value="1"/>
</dbReference>
<dbReference type="PIRSF" id="PIRSF006060">
    <property type="entry name" value="AA_transporter"/>
    <property type="match status" value="1"/>
</dbReference>
<gene>
    <name evidence="8" type="ORF">SAPINGB_P006045</name>
</gene>
<dbReference type="Proteomes" id="UP000398389">
    <property type="component" value="Unassembled WGS sequence"/>
</dbReference>
<feature type="transmembrane region" description="Helical" evidence="7">
    <location>
        <begin position="114"/>
        <end position="139"/>
    </location>
</feature>
<feature type="transmembrane region" description="Helical" evidence="7">
    <location>
        <begin position="399"/>
        <end position="421"/>
    </location>
</feature>
<evidence type="ECO:0000256" key="7">
    <source>
        <dbReference type="SAM" id="Phobius"/>
    </source>
</evidence>
<feature type="transmembrane region" description="Helical" evidence="7">
    <location>
        <begin position="226"/>
        <end position="247"/>
    </location>
</feature>
<organism evidence="8 9">
    <name type="scientific">Magnusiomyces paraingens</name>
    <dbReference type="NCBI Taxonomy" id="2606893"/>
    <lineage>
        <taxon>Eukaryota</taxon>
        <taxon>Fungi</taxon>
        <taxon>Dikarya</taxon>
        <taxon>Ascomycota</taxon>
        <taxon>Saccharomycotina</taxon>
        <taxon>Dipodascomycetes</taxon>
        <taxon>Dipodascales</taxon>
        <taxon>Dipodascaceae</taxon>
        <taxon>Magnusiomyces</taxon>
    </lineage>
</organism>
<name>A0A5E8CA54_9ASCO</name>
<keyword evidence="2" id="KW-0813">Transport</keyword>
<dbReference type="InterPro" id="IPR002293">
    <property type="entry name" value="AA/rel_permease1"/>
</dbReference>
<dbReference type="RefSeq" id="XP_031856650.1">
    <property type="nucleotide sequence ID" value="XM_032000759.1"/>
</dbReference>
<evidence type="ECO:0000256" key="2">
    <source>
        <dbReference type="ARBA" id="ARBA00022448"/>
    </source>
</evidence>
<dbReference type="AlphaFoldDB" id="A0A5E8CA54"/>
<evidence type="ECO:0000256" key="6">
    <source>
        <dbReference type="SAM" id="MobiDB-lite"/>
    </source>
</evidence>
<dbReference type="GO" id="GO:0016020">
    <property type="term" value="C:membrane"/>
    <property type="evidence" value="ECO:0007669"/>
    <property type="project" value="UniProtKB-SubCell"/>
</dbReference>
<dbReference type="GO" id="GO:0015101">
    <property type="term" value="F:organic cation transmembrane transporter activity"/>
    <property type="evidence" value="ECO:0007669"/>
    <property type="project" value="UniProtKB-ARBA"/>
</dbReference>
<dbReference type="OrthoDB" id="2417308at2759"/>